<evidence type="ECO:0000313" key="2">
    <source>
        <dbReference type="EMBL" id="CAD9693355.1"/>
    </source>
</evidence>
<gene>
    <name evidence="2" type="ORF">RMAR1173_LOCUS12454</name>
</gene>
<evidence type="ECO:0000256" key="1">
    <source>
        <dbReference type="SAM" id="MobiDB-lite"/>
    </source>
</evidence>
<reference evidence="2" key="1">
    <citation type="submission" date="2021-01" db="EMBL/GenBank/DDBJ databases">
        <authorList>
            <person name="Corre E."/>
            <person name="Pelletier E."/>
            <person name="Niang G."/>
            <person name="Scheremetjew M."/>
            <person name="Finn R."/>
            <person name="Kale V."/>
            <person name="Holt S."/>
            <person name="Cochrane G."/>
            <person name="Meng A."/>
            <person name="Brown T."/>
            <person name="Cohen L."/>
        </authorList>
    </citation>
    <scope>NUCLEOTIDE SEQUENCE</scope>
    <source>
        <strain evidence="2">CCMP1243</strain>
    </source>
</reference>
<proteinExistence type="predicted"/>
<name>A0A7S2S968_9STRA</name>
<protein>
    <submittedName>
        <fullName evidence="2">Uncharacterized protein</fullName>
    </submittedName>
</protein>
<feature type="compositionally biased region" description="Basic and acidic residues" evidence="1">
    <location>
        <begin position="393"/>
        <end position="412"/>
    </location>
</feature>
<dbReference type="EMBL" id="HBHJ01018849">
    <property type="protein sequence ID" value="CAD9693355.1"/>
    <property type="molecule type" value="Transcribed_RNA"/>
</dbReference>
<feature type="region of interest" description="Disordered" evidence="1">
    <location>
        <begin position="374"/>
        <end position="424"/>
    </location>
</feature>
<sequence>MAESRGLIRTVADCTAPTDGGVTFMEYSTRWKPGLGYRAMAGALPYPARVVFSGGELAPSLMGRYEWQDGQDMANGSPLYVKRDAAGAAVHWLYRGSASGTWILTRRWEDLASERGEIAGTLPSFLPTEPGLQFKVHLDNTWPVDATIRVTDLEFPSLVPCKVSISGSEATPNSCLFGTYERQLESVNGAPLFCKATVEPGKQHFLFRTSTAGLWMATDSRDRMAQHPPQGGLQSSRAADLPCNDGLSYHVFSGQSWVPDPSIRVSPGSPPAPEAITLGGHTGPHAALMGRYELQPFLVNGAPLYMLLQGEGSDPFFLFRTVDFLWVVTDVQMHLSLCRGHFVTTRTAFLPSPRERWNCHDPNTGWAPDQDLRAKPSTSWAVPGERGAADGVDVWRREHRLREPGEEARLDPGTRPTSGGEDER</sequence>
<dbReference type="AlphaFoldDB" id="A0A7S2S968"/>
<accession>A0A7S2S968</accession>
<organism evidence="2">
    <name type="scientific">Rhizochromulina marina</name>
    <dbReference type="NCBI Taxonomy" id="1034831"/>
    <lineage>
        <taxon>Eukaryota</taxon>
        <taxon>Sar</taxon>
        <taxon>Stramenopiles</taxon>
        <taxon>Ochrophyta</taxon>
        <taxon>Dictyochophyceae</taxon>
        <taxon>Rhizochromulinales</taxon>
        <taxon>Rhizochromulina</taxon>
    </lineage>
</organism>